<evidence type="ECO:0000259" key="4">
    <source>
        <dbReference type="PROSITE" id="PS50932"/>
    </source>
</evidence>
<dbReference type="PANTHER" id="PTHR30146:SF109">
    <property type="entry name" value="HTH-TYPE TRANSCRIPTIONAL REGULATOR GALS"/>
    <property type="match status" value="1"/>
</dbReference>
<sequence>MKRVTMSTIGEKAGVSKNTVSLALRNDPQIPEATRQRIKQIADELGYQRNPTVAHLMAELRSGSNTGLKASLALLNANQDKQAFSRHPTIPTYVEGCQRRAKLMGYSLDNFWLHDPDLDGRRLNQILKARGIRGVVIVGLMHSNRLPEAFNEIWENYPCVVTGVRTRKPALSFACTDHHIIALRAFENALARGYQRPGLVLDQKIDQLVEGRFTAGYQIGQTALPPQQRLIPFNRVVEAKENLSLFQEWFTGEKPDVIFTLYNQVYDWMEALGYSIPEQVGLIQLEHRAAAPQWAGMNQHNDVCGEAAIDMVISMIHSGESGVPPYPRATLISGSWVDGKTVRSLVINR</sequence>
<dbReference type="SMART" id="SM00354">
    <property type="entry name" value="HTH_LACI"/>
    <property type="match status" value="1"/>
</dbReference>
<dbReference type="InterPro" id="IPR028082">
    <property type="entry name" value="Peripla_BP_I"/>
</dbReference>
<feature type="domain" description="HTH lacI-type" evidence="4">
    <location>
        <begin position="4"/>
        <end position="58"/>
    </location>
</feature>
<dbReference type="SUPFAM" id="SSF53822">
    <property type="entry name" value="Periplasmic binding protein-like I"/>
    <property type="match status" value="1"/>
</dbReference>
<name>A0ABZ0RLF1_9BACT</name>
<reference evidence="5 6" key="1">
    <citation type="submission" date="2023-11" db="EMBL/GenBank/DDBJ databases">
        <title>Coraliomargarita sp. nov., isolated from marine algae.</title>
        <authorList>
            <person name="Lee J.K."/>
            <person name="Baek J.H."/>
            <person name="Kim J.M."/>
            <person name="Choi D.G."/>
            <person name="Jeon C.O."/>
        </authorList>
    </citation>
    <scope>NUCLEOTIDE SEQUENCE [LARGE SCALE GENOMIC DNA]</scope>
    <source>
        <strain evidence="5 6">J2-16</strain>
    </source>
</reference>
<accession>A0ABZ0RLF1</accession>
<keyword evidence="3" id="KW-0804">Transcription</keyword>
<dbReference type="PANTHER" id="PTHR30146">
    <property type="entry name" value="LACI-RELATED TRANSCRIPTIONAL REPRESSOR"/>
    <property type="match status" value="1"/>
</dbReference>
<evidence type="ECO:0000313" key="6">
    <source>
        <dbReference type="Proteomes" id="UP001324993"/>
    </source>
</evidence>
<dbReference type="RefSeq" id="WP_319832787.1">
    <property type="nucleotide sequence ID" value="NZ_CP138858.1"/>
</dbReference>
<dbReference type="CDD" id="cd01392">
    <property type="entry name" value="HTH_LacI"/>
    <property type="match status" value="1"/>
</dbReference>
<dbReference type="EMBL" id="CP138858">
    <property type="protein sequence ID" value="WPJ95918.1"/>
    <property type="molecule type" value="Genomic_DNA"/>
</dbReference>
<dbReference type="Proteomes" id="UP001324993">
    <property type="component" value="Chromosome"/>
</dbReference>
<dbReference type="Pfam" id="PF00356">
    <property type="entry name" value="LacI"/>
    <property type="match status" value="1"/>
</dbReference>
<dbReference type="Gene3D" id="3.40.50.2300">
    <property type="match status" value="2"/>
</dbReference>
<dbReference type="InterPro" id="IPR000843">
    <property type="entry name" value="HTH_LacI"/>
</dbReference>
<dbReference type="SUPFAM" id="SSF47413">
    <property type="entry name" value="lambda repressor-like DNA-binding domains"/>
    <property type="match status" value="1"/>
</dbReference>
<keyword evidence="1" id="KW-0805">Transcription regulation</keyword>
<keyword evidence="6" id="KW-1185">Reference proteome</keyword>
<organism evidence="5 6">
    <name type="scientific">Coraliomargarita algicola</name>
    <dbReference type="NCBI Taxonomy" id="3092156"/>
    <lineage>
        <taxon>Bacteria</taxon>
        <taxon>Pseudomonadati</taxon>
        <taxon>Verrucomicrobiota</taxon>
        <taxon>Opitutia</taxon>
        <taxon>Puniceicoccales</taxon>
        <taxon>Coraliomargaritaceae</taxon>
        <taxon>Coraliomargarita</taxon>
    </lineage>
</organism>
<dbReference type="PROSITE" id="PS50932">
    <property type="entry name" value="HTH_LACI_2"/>
    <property type="match status" value="1"/>
</dbReference>
<dbReference type="InterPro" id="IPR010982">
    <property type="entry name" value="Lambda_DNA-bd_dom_sf"/>
</dbReference>
<evidence type="ECO:0000256" key="1">
    <source>
        <dbReference type="ARBA" id="ARBA00023015"/>
    </source>
</evidence>
<gene>
    <name evidence="5" type="ORF">SH580_21110</name>
</gene>
<dbReference type="GO" id="GO:0003677">
    <property type="term" value="F:DNA binding"/>
    <property type="evidence" value="ECO:0007669"/>
    <property type="project" value="UniProtKB-KW"/>
</dbReference>
<proteinExistence type="predicted"/>
<keyword evidence="2 5" id="KW-0238">DNA-binding</keyword>
<evidence type="ECO:0000256" key="3">
    <source>
        <dbReference type="ARBA" id="ARBA00023163"/>
    </source>
</evidence>
<dbReference type="Gene3D" id="1.10.260.40">
    <property type="entry name" value="lambda repressor-like DNA-binding domains"/>
    <property type="match status" value="1"/>
</dbReference>
<evidence type="ECO:0000313" key="5">
    <source>
        <dbReference type="EMBL" id="WPJ95918.1"/>
    </source>
</evidence>
<evidence type="ECO:0000256" key="2">
    <source>
        <dbReference type="ARBA" id="ARBA00023125"/>
    </source>
</evidence>
<protein>
    <submittedName>
        <fullName evidence="5">LacI family DNA-binding transcriptional regulator</fullName>
    </submittedName>
</protein>